<comment type="pathway">
    <text evidence="6">Purine metabolism; IMP biosynthesis via de novo pathway; 5-amino-1-(5-phospho-D-ribosyl)imidazole from N(2)-formyl-N(1)-(5-phospho-D-ribosyl)glycinamide: step 1/2.</text>
</comment>
<comment type="subcellular location">
    <subcellularLocation>
        <location evidence="6">Cytoplasm</location>
    </subcellularLocation>
</comment>
<keyword evidence="1 6" id="KW-0963">Cytoplasm</keyword>
<dbReference type="GO" id="GO:0004642">
    <property type="term" value="F:phosphoribosylformylglycinamidine synthase activity"/>
    <property type="evidence" value="ECO:0007669"/>
    <property type="project" value="UniProtKB-UniRule"/>
</dbReference>
<feature type="active site" evidence="6">
    <location>
        <position position="245"/>
    </location>
</feature>
<evidence type="ECO:0000313" key="9">
    <source>
        <dbReference type="EMBL" id="HGZ12197.1"/>
    </source>
</evidence>
<feature type="domain" description="PurM-like C-terminal" evidence="8">
    <location>
        <begin position="434"/>
        <end position="585"/>
    </location>
</feature>
<dbReference type="GO" id="GO:0006189">
    <property type="term" value="P:'de novo' IMP biosynthetic process"/>
    <property type="evidence" value="ECO:0007669"/>
    <property type="project" value="UniProtKB-UniRule"/>
</dbReference>
<keyword evidence="5 6" id="KW-0067">ATP-binding</keyword>
<evidence type="ECO:0000256" key="1">
    <source>
        <dbReference type="ARBA" id="ARBA00022490"/>
    </source>
</evidence>
<dbReference type="SUPFAM" id="SSF56042">
    <property type="entry name" value="PurM C-terminal domain-like"/>
    <property type="match status" value="2"/>
</dbReference>
<dbReference type="PANTHER" id="PTHR43555">
    <property type="entry name" value="PHOSPHORIBOSYLFORMYLGLYCINAMIDINE SYNTHASE SUBUNIT PURL"/>
    <property type="match status" value="1"/>
</dbReference>
<feature type="binding site" evidence="6">
    <location>
        <begin position="542"/>
        <end position="544"/>
    </location>
    <ligand>
        <name>substrate</name>
    </ligand>
</feature>
<dbReference type="InterPro" id="IPR036676">
    <property type="entry name" value="PurM-like_C_sf"/>
</dbReference>
<dbReference type="GO" id="GO:0005524">
    <property type="term" value="F:ATP binding"/>
    <property type="evidence" value="ECO:0007669"/>
    <property type="project" value="UniProtKB-UniRule"/>
</dbReference>
<dbReference type="Pfam" id="PF02769">
    <property type="entry name" value="AIRS_C"/>
    <property type="match status" value="2"/>
</dbReference>
<dbReference type="GO" id="GO:0000287">
    <property type="term" value="F:magnesium ion binding"/>
    <property type="evidence" value="ECO:0007669"/>
    <property type="project" value="UniProtKB-UniRule"/>
</dbReference>
<dbReference type="EC" id="6.3.5.3" evidence="6"/>
<feature type="binding site" evidence="6">
    <location>
        <position position="314"/>
    </location>
    <ligand>
        <name>Mg(2+)</name>
        <dbReference type="ChEBI" id="CHEBI:18420"/>
        <label>1</label>
    </ligand>
</feature>
<dbReference type="Gene3D" id="3.30.1330.10">
    <property type="entry name" value="PurM-like, N-terminal domain"/>
    <property type="match status" value="2"/>
</dbReference>
<dbReference type="InterPro" id="IPR010918">
    <property type="entry name" value="PurM-like_C_dom"/>
</dbReference>
<feature type="binding site" evidence="6">
    <location>
        <position position="499"/>
    </location>
    <ligand>
        <name>Mg(2+)</name>
        <dbReference type="ChEBI" id="CHEBI:18420"/>
        <label>2</label>
    </ligand>
</feature>
<feature type="binding site" evidence="6">
    <location>
        <position position="734"/>
    </location>
    <ligand>
        <name>ATP</name>
        <dbReference type="ChEBI" id="CHEBI:30616"/>
    </ligand>
</feature>
<evidence type="ECO:0000256" key="2">
    <source>
        <dbReference type="ARBA" id="ARBA00022598"/>
    </source>
</evidence>
<dbReference type="InterPro" id="IPR036604">
    <property type="entry name" value="PurS-like_sf"/>
</dbReference>
<feature type="domain" description="PurM-like N-terminal" evidence="7">
    <location>
        <begin position="675"/>
        <end position="783"/>
    </location>
</feature>
<comment type="caution">
    <text evidence="6">Lacks conserved residue(s) required for the propagation of feature annotation.</text>
</comment>
<proteinExistence type="inferred from homology"/>
<comment type="subunit">
    <text evidence="6">Monomer. Part of the FGAM synthase complex composed of 1 PurL, 1 PurQ and 2 PurS subunits.</text>
</comment>
<accession>A0A7C5EMR9</accession>
<evidence type="ECO:0000256" key="4">
    <source>
        <dbReference type="ARBA" id="ARBA00022755"/>
    </source>
</evidence>
<dbReference type="InterPro" id="IPR016188">
    <property type="entry name" value="PurM-like_N"/>
</dbReference>
<gene>
    <name evidence="6" type="primary">purL</name>
    <name evidence="9" type="ORF">ENW48_08260</name>
</gene>
<feature type="domain" description="PurM-like N-terminal" evidence="7">
    <location>
        <begin position="296"/>
        <end position="419"/>
    </location>
</feature>
<feature type="active site" description="Proton acceptor" evidence="6">
    <location>
        <position position="316"/>
    </location>
</feature>
<dbReference type="Pfam" id="PF00586">
    <property type="entry name" value="AIRS"/>
    <property type="match status" value="2"/>
</dbReference>
<feature type="domain" description="PurM-like C-terminal" evidence="8">
    <location>
        <begin position="827"/>
        <end position="968"/>
    </location>
</feature>
<feature type="binding site" evidence="6">
    <location>
        <position position="779"/>
    </location>
    <ligand>
        <name>ATP</name>
        <dbReference type="ChEBI" id="CHEBI:30616"/>
    </ligand>
</feature>
<comment type="similarity">
    <text evidence="6">Belongs to the FGAMS family.</text>
</comment>
<name>A0A7C5EMR9_9BACT</name>
<comment type="caution">
    <text evidence="9">The sequence shown here is derived from an EMBL/GenBank/DDBJ whole genome shotgun (WGS) entry which is preliminary data.</text>
</comment>
<feature type="binding site" evidence="6">
    <location>
        <position position="337"/>
    </location>
    <ligand>
        <name>substrate</name>
    </ligand>
</feature>
<dbReference type="EMBL" id="DTKJ01000056">
    <property type="protein sequence ID" value="HGZ12197.1"/>
    <property type="molecule type" value="Genomic_DNA"/>
</dbReference>
<dbReference type="InterPro" id="IPR010074">
    <property type="entry name" value="PRibForGlyAmidine_synth_PurL"/>
</dbReference>
<protein>
    <recommendedName>
        <fullName evidence="6">Phosphoribosylformylglycinamidine synthase subunit PurL</fullName>
        <shortName evidence="6">FGAM synthase</shortName>
        <ecNumber evidence="6">6.3.5.3</ecNumber>
    </recommendedName>
    <alternativeName>
        <fullName evidence="6">Formylglycinamide ribonucleotide amidotransferase subunit II</fullName>
        <shortName evidence="6">FGAR amidotransferase II</shortName>
        <shortName evidence="6">FGAR-AT II</shortName>
    </alternativeName>
    <alternativeName>
        <fullName evidence="6">Glutamine amidotransferase PurL</fullName>
    </alternativeName>
    <alternativeName>
        <fullName evidence="6">Phosphoribosylformylglycinamidine synthase subunit II</fullName>
    </alternativeName>
</protein>
<organism evidence="9">
    <name type="scientific">Desulfobacca acetoxidans</name>
    <dbReference type="NCBI Taxonomy" id="60893"/>
    <lineage>
        <taxon>Bacteria</taxon>
        <taxon>Pseudomonadati</taxon>
        <taxon>Thermodesulfobacteriota</taxon>
        <taxon>Desulfobaccia</taxon>
        <taxon>Desulfobaccales</taxon>
        <taxon>Desulfobaccaceae</taxon>
        <taxon>Desulfobacca</taxon>
    </lineage>
</organism>
<keyword evidence="4 6" id="KW-0658">Purine biosynthesis</keyword>
<dbReference type="CDD" id="cd02203">
    <property type="entry name" value="PurL_repeat1"/>
    <property type="match status" value="1"/>
</dbReference>
<evidence type="ECO:0000259" key="8">
    <source>
        <dbReference type="Pfam" id="PF02769"/>
    </source>
</evidence>
<dbReference type="AlphaFoldDB" id="A0A7C5EMR9"/>
<dbReference type="Gene3D" id="3.90.650.10">
    <property type="entry name" value="PurM-like C-terminal domain"/>
    <property type="match status" value="2"/>
</dbReference>
<dbReference type="Gene3D" id="3.30.1280.10">
    <property type="entry name" value="Phosphoribosylformylglycinamidine synthase subunit PurS"/>
    <property type="match status" value="1"/>
</dbReference>
<evidence type="ECO:0000256" key="6">
    <source>
        <dbReference type="HAMAP-Rule" id="MF_00420"/>
    </source>
</evidence>
<dbReference type="HAMAP" id="MF_00420">
    <property type="entry name" value="PurL_2"/>
    <property type="match status" value="1"/>
</dbReference>
<dbReference type="UniPathway" id="UPA00074">
    <property type="reaction ID" value="UER00128"/>
</dbReference>
<feature type="binding site" evidence="6">
    <location>
        <position position="782"/>
    </location>
    <ligand>
        <name>substrate</name>
    </ligand>
</feature>
<keyword evidence="3 6" id="KW-0547">Nucleotide-binding</keyword>
<feature type="binding site" evidence="6">
    <location>
        <position position="312"/>
    </location>
    <ligand>
        <name>ATP</name>
        <dbReference type="ChEBI" id="CHEBI:30616"/>
    </ligand>
</feature>
<dbReference type="PANTHER" id="PTHR43555:SF1">
    <property type="entry name" value="PHOSPHORIBOSYLFORMYLGLYCINAMIDINE SYNTHASE SUBUNIT PURL"/>
    <property type="match status" value="1"/>
</dbReference>
<dbReference type="SUPFAM" id="SSF55326">
    <property type="entry name" value="PurM N-terminal domain-like"/>
    <property type="match status" value="2"/>
</dbReference>
<dbReference type="GO" id="GO:0005737">
    <property type="term" value="C:cytoplasm"/>
    <property type="evidence" value="ECO:0007669"/>
    <property type="project" value="UniProtKB-SubCell"/>
</dbReference>
<dbReference type="CDD" id="cd02204">
    <property type="entry name" value="PurL_repeat2"/>
    <property type="match status" value="1"/>
</dbReference>
<reference evidence="9" key="1">
    <citation type="journal article" date="2020" name="mSystems">
        <title>Genome- and Community-Level Interaction Insights into Carbon Utilization and Element Cycling Functions of Hydrothermarchaeota in Hydrothermal Sediment.</title>
        <authorList>
            <person name="Zhou Z."/>
            <person name="Liu Y."/>
            <person name="Xu W."/>
            <person name="Pan J."/>
            <person name="Luo Z.H."/>
            <person name="Li M."/>
        </authorList>
    </citation>
    <scope>NUCLEOTIDE SEQUENCE [LARGE SCALE GENOMIC DNA]</scope>
    <source>
        <strain evidence="9">SpSt-853</strain>
    </source>
</reference>
<keyword evidence="6" id="KW-0479">Metal-binding</keyword>
<evidence type="ECO:0000256" key="3">
    <source>
        <dbReference type="ARBA" id="ARBA00022741"/>
    </source>
</evidence>
<keyword evidence="6" id="KW-0460">Magnesium</keyword>
<dbReference type="InterPro" id="IPR036921">
    <property type="entry name" value="PurM-like_N_sf"/>
</dbReference>
<feature type="binding site" evidence="6">
    <location>
        <position position="471"/>
    </location>
    <ligand>
        <name>substrate</name>
    </ligand>
</feature>
<evidence type="ECO:0000256" key="5">
    <source>
        <dbReference type="ARBA" id="ARBA00022840"/>
    </source>
</evidence>
<comment type="catalytic activity">
    <reaction evidence="6">
        <text>N(2)-formyl-N(1)-(5-phospho-beta-D-ribosyl)glycinamide + L-glutamine + ATP + H2O = 2-formamido-N(1)-(5-O-phospho-beta-D-ribosyl)acetamidine + L-glutamate + ADP + phosphate + H(+)</text>
        <dbReference type="Rhea" id="RHEA:17129"/>
        <dbReference type="ChEBI" id="CHEBI:15377"/>
        <dbReference type="ChEBI" id="CHEBI:15378"/>
        <dbReference type="ChEBI" id="CHEBI:29985"/>
        <dbReference type="ChEBI" id="CHEBI:30616"/>
        <dbReference type="ChEBI" id="CHEBI:43474"/>
        <dbReference type="ChEBI" id="CHEBI:58359"/>
        <dbReference type="ChEBI" id="CHEBI:147286"/>
        <dbReference type="ChEBI" id="CHEBI:147287"/>
        <dbReference type="ChEBI" id="CHEBI:456216"/>
        <dbReference type="EC" id="6.3.5.3"/>
    </reaction>
</comment>
<comment type="function">
    <text evidence="6">Part of the phosphoribosylformylglycinamidine synthase complex involved in the purines biosynthetic pathway. Catalyzes the ATP-dependent conversion of formylglycinamide ribonucleotide (FGAR) and glutamine to yield formylglycinamidine ribonucleotide (FGAM) and glutamate. The FGAM synthase complex is composed of three subunits. PurQ produces an ammonia molecule by converting glutamine to glutamate. PurL transfers the ammonia molecule to FGAR to form FGAM in an ATP-dependent manner. PurS interacts with PurQ and PurL and is thought to assist in the transfer of the ammonia molecule from PurQ to PurL.</text>
</comment>
<sequence length="994" mass="109667">MAVRLEIAWRPELPDSEGEALRRKAREYFGLELNRVRVLRLLMLDVDLSETELEAVRLEVFTNPVTQVSSFSPLARDFDFAVWVGFRPGVRDNAGAVALEAMETFLGRAFPPGAAVYTSKLYLLSGVQLSREQATRVARELLANDLIQEFRIFSREDWDPREGVGLILPRVDLAHQPEVAVFPLLDLQTLRSLSEARHLALRDQDLPIILDYFRRPEVLARRARVGLGPPTDVELEYLAQARSDHCNHNTFRGRFFYRDRVTGEQLVLDNPFQTCIARPTAEIAREKPWVVSVLTDNAGVGAFDEEFCYVIKGETHNSPSNLEAYGGALTGIVGVYRDPLGTGRGAQLIAGIYAYGVGPRDYPGPLKPRLHPRRLLDGVIEGVKDGGNKSGVPTITGALYFDGCYLGKCLVFVGALGLMPRTVAGSPGAQKKARPGDLLFMCGGRVGVDGIHGVTASSEVATPGTPAGHVQIGDPYTQKKMHDFLLEARDRGYIDFITDCGGGGLSSAVGESARLAGGVEVWLDQVPLKYAGLDPWEIWVSESQERMVVALAPEHQEAFRDLARLHEVEVSAIGRFTDTGLIEVKHGGRTCALMDLAFLQEDFPAWEFAAEWVPPEERLSEPVLGEVEDQRQLLLTMLARPNLCSREWITRQYDHEVQGRSVLKPLVGRECPVPGDAAVLRPRLDRHRGLALALALNPAYSRIDTYHMVQVTMDEAVRRLLAVGGDPDHLGGVDNFCWPSVEYHPEKNPDGRFKAAQLVRACLALRDLCRAYGIPLLSGKDSMYVDGVLPGAFGETHRVSGLPTLFFTAVSVIPDLRRVVSLDFKAPGDLIYLLGHTRPELGGSEFYELLGYVGLSVPQVRPGEFLPLYRALFQAILEEVLASCRGLYRGGLAVHLALCSLAAGLGVEVEMGELLPGHPAHAGLYSESAGRFLVSVAARDRTRFEALFQGLPCKLLGEVRPDRSFRVRRHGRLLLEATLDELKEAWTRRFGDLV</sequence>
<keyword evidence="2 6" id="KW-0436">Ligase</keyword>
<feature type="binding site" evidence="6">
    <location>
        <position position="338"/>
    </location>
    <ligand>
        <name>Mg(2+)</name>
        <dbReference type="ChEBI" id="CHEBI:18420"/>
        <label>2</label>
    </ligand>
</feature>
<evidence type="ECO:0000259" key="7">
    <source>
        <dbReference type="Pfam" id="PF00586"/>
    </source>
</evidence>